<evidence type="ECO:0000313" key="2">
    <source>
        <dbReference type="EMBL" id="THD27351.1"/>
    </source>
</evidence>
<gene>
    <name evidence="2" type="ORF">D915_001923</name>
</gene>
<evidence type="ECO:0000256" key="1">
    <source>
        <dbReference type="SAM" id="MobiDB-lite"/>
    </source>
</evidence>
<accession>A0A4E0RL87</accession>
<dbReference type="Proteomes" id="UP000230066">
    <property type="component" value="Unassembled WGS sequence"/>
</dbReference>
<feature type="compositionally biased region" description="Basic and acidic residues" evidence="1">
    <location>
        <begin position="110"/>
        <end position="120"/>
    </location>
</feature>
<feature type="region of interest" description="Disordered" evidence="1">
    <location>
        <begin position="81"/>
        <end position="143"/>
    </location>
</feature>
<name>A0A4E0RL87_FASHE</name>
<dbReference type="AlphaFoldDB" id="A0A4E0RL87"/>
<dbReference type="EMBL" id="JXXN02000449">
    <property type="protein sequence ID" value="THD27351.1"/>
    <property type="molecule type" value="Genomic_DNA"/>
</dbReference>
<sequence length="737" mass="84665">MQRVSSGQYCSYPKITHMNEQRNTNNRFTSDHLEILQRLPPLYKIKRSIEKFHNQASPWTKQGLLDERFSGYWDAQLRELTAKGNRKHRPDTERAQLPSDSAIRNHTRKKTENQSSHDEPVALSQVNRRVHLASSSNGRKHQSVTKNLNEILYRLDRYAAETSKIPKADLSMESPNRFGLKPLLPAKKSVHEFSDEMEPWISLSQVISPRTCLQQDHEEEESRTMIMDKSIPEIPQKRRTVETEMRTTNKPDNKIETDEFNSGYQKVLSRLIETSEINFTTESEDDQEKPVNDVGFSSSNTSGLKKANKAVNIQLKNKIKVDNVSNISIPILKHLSDEGSTTELAHGGTDFPVRRMQGMSMRDRRPSLFALHQIRVATQRRLENEWKSEIIQASAVKKLKVIFITIKFADLLLHELHKHRGLTFSQSSNKAKQLELLVSQLITRESTPITCPLLRAALLCYPMVGPANRSAADLPLLIGPQLISSRLIPSYLAHLYIGAPHPESTGGQNCPDTVGTKQLLCTAKSKNQSHHVAFDTSNKNNFEKFSSILLPEIPVTLDLNTADPLALRIVQIKRQVTSALQTVTKNLVGEYDFKHLYRVHVTKVLSNMIRDRFRDLLRVNHSCERSQCRRQEPDLARIDDNDDTASYGLVVHTYFVEKRRQTVIVASQTFKEYPYDIQCSYTHENNDVAMIVAVYFMRKYMSFRNDMRRLVPHPTLNLLYKYWLDDRINWISPVSDS</sequence>
<keyword evidence="3" id="KW-1185">Reference proteome</keyword>
<comment type="caution">
    <text evidence="2">The sequence shown here is derived from an EMBL/GenBank/DDBJ whole genome shotgun (WGS) entry which is preliminary data.</text>
</comment>
<protein>
    <submittedName>
        <fullName evidence="2">Uncharacterized protein</fullName>
    </submittedName>
</protein>
<organism evidence="2 3">
    <name type="scientific">Fasciola hepatica</name>
    <name type="common">Liver fluke</name>
    <dbReference type="NCBI Taxonomy" id="6192"/>
    <lineage>
        <taxon>Eukaryota</taxon>
        <taxon>Metazoa</taxon>
        <taxon>Spiralia</taxon>
        <taxon>Lophotrochozoa</taxon>
        <taxon>Platyhelminthes</taxon>
        <taxon>Trematoda</taxon>
        <taxon>Digenea</taxon>
        <taxon>Plagiorchiida</taxon>
        <taxon>Echinostomata</taxon>
        <taxon>Echinostomatoidea</taxon>
        <taxon>Fasciolidae</taxon>
        <taxon>Fasciola</taxon>
    </lineage>
</organism>
<reference evidence="2" key="1">
    <citation type="submission" date="2019-03" db="EMBL/GenBank/DDBJ databases">
        <title>Improved annotation for the trematode Fasciola hepatica.</title>
        <authorList>
            <person name="Choi Y.-J."/>
            <person name="Martin J."/>
            <person name="Mitreva M."/>
        </authorList>
    </citation>
    <scope>NUCLEOTIDE SEQUENCE [LARGE SCALE GENOMIC DNA]</scope>
</reference>
<feature type="region of interest" description="Disordered" evidence="1">
    <location>
        <begin position="281"/>
        <end position="303"/>
    </location>
</feature>
<evidence type="ECO:0000313" key="3">
    <source>
        <dbReference type="Proteomes" id="UP000230066"/>
    </source>
</evidence>
<proteinExistence type="predicted"/>